<dbReference type="GO" id="GO:0004792">
    <property type="term" value="F:thiosulfate-cyanide sulfurtransferase activity"/>
    <property type="evidence" value="ECO:0007669"/>
    <property type="project" value="TreeGrafter"/>
</dbReference>
<sequence length="280" mass="30922">MNTAEKLPNPIVSVEWLSEHLEHPNLILLDATIPKPGSKEKYIPTEVIGTAQFFDINNAFSDKSSSLPHTMPSVAQFEEEAQKLGINQDSWVVVYDALGTYSSPRAWWMFKAMGFSNVSVLDGGLPTWKAKNFPTKSYEKNEAKGDFKAVLKEELIKDKNAVLTALEDEAKSILDARSAGRFDGTAPEPRVGLRSGHMPNAKSLPFTDLQLEGQMKTKEDLKSIFNDKKVEQEMIFSCGSGVTACILALGATIAGYDKLSVYDGSWSEWGQEELDLPVVK</sequence>
<evidence type="ECO:0000313" key="4">
    <source>
        <dbReference type="EMBL" id="PWJ36151.1"/>
    </source>
</evidence>
<dbReference type="OrthoDB" id="9770030at2"/>
<dbReference type="InterPro" id="IPR001763">
    <property type="entry name" value="Rhodanese-like_dom"/>
</dbReference>
<dbReference type="FunFam" id="3.40.250.10:FF:000001">
    <property type="entry name" value="Sulfurtransferase"/>
    <property type="match status" value="1"/>
</dbReference>
<dbReference type="Gene3D" id="3.40.250.10">
    <property type="entry name" value="Rhodanese-like domain"/>
    <property type="match status" value="2"/>
</dbReference>
<dbReference type="InterPro" id="IPR045078">
    <property type="entry name" value="TST/MPST-like"/>
</dbReference>
<keyword evidence="5" id="KW-1185">Reference proteome</keyword>
<dbReference type="AlphaFoldDB" id="A0A315Z0W4"/>
<keyword evidence="2" id="KW-0677">Repeat</keyword>
<dbReference type="Proteomes" id="UP000245535">
    <property type="component" value="Unassembled WGS sequence"/>
</dbReference>
<dbReference type="Pfam" id="PF00581">
    <property type="entry name" value="Rhodanese"/>
    <property type="match status" value="2"/>
</dbReference>
<evidence type="ECO:0000313" key="5">
    <source>
        <dbReference type="Proteomes" id="UP000245535"/>
    </source>
</evidence>
<dbReference type="PANTHER" id="PTHR11364:SF27">
    <property type="entry name" value="SULFURTRANSFERASE"/>
    <property type="match status" value="1"/>
</dbReference>
<evidence type="ECO:0000256" key="1">
    <source>
        <dbReference type="ARBA" id="ARBA00022679"/>
    </source>
</evidence>
<dbReference type="SUPFAM" id="SSF52821">
    <property type="entry name" value="Rhodanese/Cell cycle control phosphatase"/>
    <property type="match status" value="2"/>
</dbReference>
<dbReference type="EMBL" id="QGDO01000009">
    <property type="protein sequence ID" value="PWJ36151.1"/>
    <property type="molecule type" value="Genomic_DNA"/>
</dbReference>
<dbReference type="CDD" id="cd01449">
    <property type="entry name" value="TST_Repeat_2"/>
    <property type="match status" value="1"/>
</dbReference>
<dbReference type="InterPro" id="IPR036873">
    <property type="entry name" value="Rhodanese-like_dom_sf"/>
</dbReference>
<gene>
    <name evidence="4" type="ORF">BC781_109170</name>
</gene>
<feature type="domain" description="Rhodanese" evidence="3">
    <location>
        <begin position="22"/>
        <end position="137"/>
    </location>
</feature>
<name>A0A315Z0W4_SEDFL</name>
<dbReference type="CDD" id="cd01448">
    <property type="entry name" value="TST_Repeat_1"/>
    <property type="match status" value="1"/>
</dbReference>
<dbReference type="PROSITE" id="PS50206">
    <property type="entry name" value="RHODANESE_3"/>
    <property type="match status" value="2"/>
</dbReference>
<evidence type="ECO:0000256" key="2">
    <source>
        <dbReference type="ARBA" id="ARBA00022737"/>
    </source>
</evidence>
<protein>
    <submittedName>
        <fullName evidence="4">Thiosulfate/3-mercaptopyruvate sulfurtransferase</fullName>
    </submittedName>
</protein>
<dbReference type="SMART" id="SM00450">
    <property type="entry name" value="RHOD"/>
    <property type="match status" value="2"/>
</dbReference>
<accession>A0A315Z0W4</accession>
<feature type="domain" description="Rhodanese" evidence="3">
    <location>
        <begin position="167"/>
        <end position="274"/>
    </location>
</feature>
<reference evidence="4 5" key="1">
    <citation type="submission" date="2018-03" db="EMBL/GenBank/DDBJ databases">
        <title>Genomic Encyclopedia of Archaeal and Bacterial Type Strains, Phase II (KMG-II): from individual species to whole genera.</title>
        <authorList>
            <person name="Goeker M."/>
        </authorList>
    </citation>
    <scope>NUCLEOTIDE SEQUENCE [LARGE SCALE GENOMIC DNA]</scope>
    <source>
        <strain evidence="4 5">DSM 28229</strain>
    </source>
</reference>
<dbReference type="PANTHER" id="PTHR11364">
    <property type="entry name" value="THIOSULFATE SULFERTANSFERASE"/>
    <property type="match status" value="1"/>
</dbReference>
<organism evidence="4 5">
    <name type="scientific">Sediminitomix flava</name>
    <dbReference type="NCBI Taxonomy" id="379075"/>
    <lineage>
        <taxon>Bacteria</taxon>
        <taxon>Pseudomonadati</taxon>
        <taxon>Bacteroidota</taxon>
        <taxon>Cytophagia</taxon>
        <taxon>Cytophagales</taxon>
        <taxon>Flammeovirgaceae</taxon>
        <taxon>Sediminitomix</taxon>
    </lineage>
</organism>
<comment type="caution">
    <text evidence="4">The sequence shown here is derived from an EMBL/GenBank/DDBJ whole genome shotgun (WGS) entry which is preliminary data.</text>
</comment>
<evidence type="ECO:0000259" key="3">
    <source>
        <dbReference type="PROSITE" id="PS50206"/>
    </source>
</evidence>
<dbReference type="RefSeq" id="WP_109622611.1">
    <property type="nucleotide sequence ID" value="NZ_QGDO01000009.1"/>
</dbReference>
<dbReference type="NCBIfam" id="NF008557">
    <property type="entry name" value="PRK11493.1"/>
    <property type="match status" value="1"/>
</dbReference>
<proteinExistence type="predicted"/>
<keyword evidence="4" id="KW-0670">Pyruvate</keyword>
<keyword evidence="1 4" id="KW-0808">Transferase</keyword>